<organism evidence="1 2">
    <name type="scientific">Streptococcus canis FSL Z3-227</name>
    <dbReference type="NCBI Taxonomy" id="482234"/>
    <lineage>
        <taxon>Bacteria</taxon>
        <taxon>Bacillati</taxon>
        <taxon>Bacillota</taxon>
        <taxon>Bacilli</taxon>
        <taxon>Lactobacillales</taxon>
        <taxon>Streptococcaceae</taxon>
        <taxon>Streptococcus</taxon>
    </lineage>
</organism>
<protein>
    <submittedName>
        <fullName evidence="1">Uncharacterized protein</fullName>
    </submittedName>
</protein>
<name>A0AAV3FR78_STRCB</name>
<evidence type="ECO:0000313" key="1">
    <source>
        <dbReference type="EMBL" id="EIQ81521.1"/>
    </source>
</evidence>
<dbReference type="EMBL" id="AIDX01000001">
    <property type="protein sequence ID" value="EIQ81521.1"/>
    <property type="molecule type" value="Genomic_DNA"/>
</dbReference>
<dbReference type="Proteomes" id="UP000004423">
    <property type="component" value="Unassembled WGS sequence"/>
</dbReference>
<sequence>MERTLNTIVTLFELLRQGEMTMTFTTDYLIVDVWYRRVRDGICEFEQVPKLFNLRDCVMELLSQKVDKKAE</sequence>
<proteinExistence type="predicted"/>
<accession>A0AAV3FR78</accession>
<reference evidence="1 2" key="1">
    <citation type="journal article" date="2012" name="PLoS ONE">
        <title>Gene Repertoire Evolution of Streptococcus pyogenes Inferred from Phylogenomic Analysis with Streptococcus canis and Streptococcus dysgalactiae.</title>
        <authorList>
            <person name="Lefebure T."/>
            <person name="Richards V.P."/>
            <person name="Lang P."/>
            <person name="Pavinski-Bitar P."/>
            <person name="Stanhope M.J."/>
        </authorList>
    </citation>
    <scope>NUCLEOTIDE SEQUENCE [LARGE SCALE GENOMIC DNA]</scope>
    <source>
        <strain evidence="1 2">FSL Z3-227</strain>
    </source>
</reference>
<comment type="caution">
    <text evidence="1">The sequence shown here is derived from an EMBL/GenBank/DDBJ whole genome shotgun (WGS) entry which is preliminary data.</text>
</comment>
<gene>
    <name evidence="1" type="ORF">SCAZ3_03815</name>
</gene>
<evidence type="ECO:0000313" key="2">
    <source>
        <dbReference type="Proteomes" id="UP000004423"/>
    </source>
</evidence>
<dbReference type="AlphaFoldDB" id="A0AAV3FR78"/>